<evidence type="ECO:0000256" key="1">
    <source>
        <dbReference type="SAM" id="MobiDB-lite"/>
    </source>
</evidence>
<feature type="compositionally biased region" description="Low complexity" evidence="1">
    <location>
        <begin position="100"/>
        <end position="113"/>
    </location>
</feature>
<dbReference type="AlphaFoldDB" id="A0A9P7TSG4"/>
<name>A0A9P7TSG4_9HYPO</name>
<keyword evidence="3" id="KW-1185">Reference proteome</keyword>
<organism evidence="2 3">
    <name type="scientific">Claviceps humidiphila</name>
    <dbReference type="NCBI Taxonomy" id="1294629"/>
    <lineage>
        <taxon>Eukaryota</taxon>
        <taxon>Fungi</taxon>
        <taxon>Dikarya</taxon>
        <taxon>Ascomycota</taxon>
        <taxon>Pezizomycotina</taxon>
        <taxon>Sordariomycetes</taxon>
        <taxon>Hypocreomycetidae</taxon>
        <taxon>Hypocreales</taxon>
        <taxon>Clavicipitaceae</taxon>
        <taxon>Claviceps</taxon>
    </lineage>
</organism>
<gene>
    <name evidence="2" type="ORF">E4U13_005567</name>
</gene>
<evidence type="ECO:0000313" key="2">
    <source>
        <dbReference type="EMBL" id="KAG6109997.1"/>
    </source>
</evidence>
<evidence type="ECO:0000313" key="3">
    <source>
        <dbReference type="Proteomes" id="UP000732380"/>
    </source>
</evidence>
<protein>
    <submittedName>
        <fullName evidence="2">Uncharacterized protein</fullName>
    </submittedName>
</protein>
<sequence length="188" mass="20763">TNLGQELRTLQFRHAAVGIGRRFVSNNFAKDYYKDEQVTSKSRKSQSRIRWRCQQAEDLQWAPDATATPVASTVVPTILLRQTQSPPLYELNVAEYTHTPPISSSSTVPSRQSKLQRPNSQQQEDRALRKALGLADPAPVAYKSPEQEQALKRIMNDTDPALVVVLSIGGGTASMPWATASLKISAMS</sequence>
<comment type="caution">
    <text evidence="2">The sequence shown here is derived from an EMBL/GenBank/DDBJ whole genome shotgun (WGS) entry which is preliminary data.</text>
</comment>
<reference evidence="2 3" key="1">
    <citation type="journal article" date="2020" name="bioRxiv">
        <title>Whole genome comparisons of ergot fungi reveals the divergence and evolution of species within the genus Claviceps are the result of varying mechanisms driving genome evolution and host range expansion.</title>
        <authorList>
            <person name="Wyka S.A."/>
            <person name="Mondo S.J."/>
            <person name="Liu M."/>
            <person name="Dettman J."/>
            <person name="Nalam V."/>
            <person name="Broders K.D."/>
        </authorList>
    </citation>
    <scope>NUCLEOTIDE SEQUENCE [LARGE SCALE GENOMIC DNA]</scope>
    <source>
        <strain evidence="2 3">LM576</strain>
    </source>
</reference>
<dbReference type="Proteomes" id="UP000732380">
    <property type="component" value="Unassembled WGS sequence"/>
</dbReference>
<dbReference type="EMBL" id="SRQM01000457">
    <property type="protein sequence ID" value="KAG6109997.1"/>
    <property type="molecule type" value="Genomic_DNA"/>
</dbReference>
<feature type="region of interest" description="Disordered" evidence="1">
    <location>
        <begin position="100"/>
        <end position="126"/>
    </location>
</feature>
<accession>A0A9P7TSG4</accession>
<feature type="non-terminal residue" evidence="2">
    <location>
        <position position="188"/>
    </location>
</feature>
<proteinExistence type="predicted"/>